<dbReference type="SUPFAM" id="SSF50729">
    <property type="entry name" value="PH domain-like"/>
    <property type="match status" value="1"/>
</dbReference>
<evidence type="ECO:0000256" key="13">
    <source>
        <dbReference type="PROSITE-ProRule" id="PRU00288"/>
    </source>
</evidence>
<dbReference type="EMBL" id="AFYH01003978">
    <property type="status" value="NOT_ANNOTATED_CDS"/>
    <property type="molecule type" value="Genomic_DNA"/>
</dbReference>
<evidence type="ECO:0000259" key="17">
    <source>
        <dbReference type="PROSITE" id="PS50003"/>
    </source>
</evidence>
<dbReference type="PRINTS" id="PR00405">
    <property type="entry name" value="REVINTRACTNG"/>
</dbReference>
<name>H3BHV8_LATCH</name>
<dbReference type="InterPro" id="IPR037278">
    <property type="entry name" value="ARFGAP/RecO"/>
</dbReference>
<dbReference type="InterPro" id="IPR001452">
    <property type="entry name" value="SH3_domain"/>
</dbReference>
<dbReference type="InterPro" id="IPR001849">
    <property type="entry name" value="PH_domain"/>
</dbReference>
<evidence type="ECO:0000256" key="15">
    <source>
        <dbReference type="SAM" id="MobiDB-lite"/>
    </source>
</evidence>
<dbReference type="CDD" id="cd08834">
    <property type="entry name" value="ArfGap_ASAP"/>
    <property type="match status" value="1"/>
</dbReference>
<evidence type="ECO:0000256" key="7">
    <source>
        <dbReference type="ARBA" id="ARBA00022737"/>
    </source>
</evidence>
<dbReference type="Pfam" id="PF12796">
    <property type="entry name" value="Ank_2"/>
    <property type="match status" value="1"/>
</dbReference>
<dbReference type="CDD" id="cd07604">
    <property type="entry name" value="BAR_ASAPs"/>
    <property type="match status" value="1"/>
</dbReference>
<dbReference type="CDD" id="cd13251">
    <property type="entry name" value="PH_ASAP"/>
    <property type="match status" value="1"/>
</dbReference>
<dbReference type="Pfam" id="PF07653">
    <property type="entry name" value="SH3_2"/>
    <property type="match status" value="1"/>
</dbReference>
<keyword evidence="6" id="KW-0479">Metal-binding</keyword>
<dbReference type="Pfam" id="PF00169">
    <property type="entry name" value="PH"/>
    <property type="match status" value="1"/>
</dbReference>
<dbReference type="FunFam" id="2.30.29.30:FF:000012">
    <property type="entry name" value="Arf-GAP with SH3 domain, ANK repeat and PH domain-containing protein 2"/>
    <property type="match status" value="1"/>
</dbReference>
<evidence type="ECO:0000259" key="18">
    <source>
        <dbReference type="PROSITE" id="PS50115"/>
    </source>
</evidence>
<reference evidence="20" key="1">
    <citation type="submission" date="2011-08" db="EMBL/GenBank/DDBJ databases">
        <title>The draft genome of Latimeria chalumnae.</title>
        <authorList>
            <person name="Di Palma F."/>
            <person name="Alfoldi J."/>
            <person name="Johnson J."/>
            <person name="Berlin A."/>
            <person name="Gnerre S."/>
            <person name="Jaffe D."/>
            <person name="MacCallum I."/>
            <person name="Young S."/>
            <person name="Walker B.J."/>
            <person name="Lander E."/>
            <person name="Lindblad-Toh K."/>
        </authorList>
    </citation>
    <scope>NUCLEOTIDE SEQUENCE [LARGE SCALE GENOMIC DNA]</scope>
    <source>
        <strain evidence="20">Wild caught</strain>
    </source>
</reference>
<dbReference type="PANTHER" id="PTHR45854">
    <property type="entry name" value="ASAP FAMILY MEMBER"/>
    <property type="match status" value="1"/>
</dbReference>
<evidence type="ECO:0000256" key="9">
    <source>
        <dbReference type="ARBA" id="ARBA00023043"/>
    </source>
</evidence>
<evidence type="ECO:0000313" key="20">
    <source>
        <dbReference type="Proteomes" id="UP000008672"/>
    </source>
</evidence>
<dbReference type="AlphaFoldDB" id="H3BHV8"/>
<dbReference type="InterPro" id="IPR038508">
    <property type="entry name" value="ArfGAP_dom_sf"/>
</dbReference>
<evidence type="ECO:0000256" key="3">
    <source>
        <dbReference type="ARBA" id="ARBA00022443"/>
    </source>
</evidence>
<evidence type="ECO:0000256" key="6">
    <source>
        <dbReference type="ARBA" id="ARBA00022723"/>
    </source>
</evidence>
<dbReference type="InterPro" id="IPR043593">
    <property type="entry name" value="ASAP"/>
</dbReference>
<dbReference type="SUPFAM" id="SSF48403">
    <property type="entry name" value="Ankyrin repeat"/>
    <property type="match status" value="1"/>
</dbReference>
<feature type="compositionally biased region" description="Pro residues" evidence="15">
    <location>
        <begin position="729"/>
        <end position="751"/>
    </location>
</feature>
<dbReference type="Gene3D" id="1.25.40.20">
    <property type="entry name" value="Ankyrin repeat-containing domain"/>
    <property type="match status" value="1"/>
</dbReference>
<keyword evidence="5" id="KW-0963">Cytoplasm</keyword>
<dbReference type="Gene3D" id="1.20.1270.60">
    <property type="entry name" value="Arfaptin homology (AH) domain/BAR domain"/>
    <property type="match status" value="1"/>
</dbReference>
<feature type="repeat" description="ANK" evidence="11">
    <location>
        <begin position="538"/>
        <end position="573"/>
    </location>
</feature>
<accession>H3BHV8</accession>
<dbReference type="InterPro" id="IPR002110">
    <property type="entry name" value="Ankyrin_rpt"/>
</dbReference>
<evidence type="ECO:0000256" key="4">
    <source>
        <dbReference type="ARBA" id="ARBA00022468"/>
    </source>
</evidence>
<dbReference type="CDD" id="cd11821">
    <property type="entry name" value="SH3_ASAP"/>
    <property type="match status" value="1"/>
</dbReference>
<dbReference type="OMA" id="AKAEHSC"/>
<reference evidence="19" key="2">
    <citation type="submission" date="2025-08" db="UniProtKB">
        <authorList>
            <consortium name="Ensembl"/>
        </authorList>
    </citation>
    <scope>IDENTIFICATION</scope>
</reference>
<feature type="domain" description="SH3" evidence="16">
    <location>
        <begin position="1002"/>
        <end position="1064"/>
    </location>
</feature>
<keyword evidence="3 12" id="KW-0728">SH3 domain</keyword>
<dbReference type="Gene3D" id="2.30.29.30">
    <property type="entry name" value="Pleckstrin-homology domain (PH domain)/Phosphotyrosine-binding domain (PTB)"/>
    <property type="match status" value="1"/>
</dbReference>
<dbReference type="FunFam" id="1.25.40.950:FF:000001">
    <property type="entry name" value="Arf-GAP with SH3 domain, ANK repeat and PH domain-containing protein 1"/>
    <property type="match status" value="1"/>
</dbReference>
<evidence type="ECO:0000256" key="1">
    <source>
        <dbReference type="ARBA" id="ARBA00004370"/>
    </source>
</evidence>
<dbReference type="EMBL" id="AFYH01003979">
    <property type="status" value="NOT_ANNOTATED_CDS"/>
    <property type="molecule type" value="Genomic_DNA"/>
</dbReference>
<dbReference type="SMART" id="SM00326">
    <property type="entry name" value="SH3"/>
    <property type="match status" value="1"/>
</dbReference>
<dbReference type="PROSITE" id="PS50115">
    <property type="entry name" value="ARFGAP"/>
    <property type="match status" value="1"/>
</dbReference>
<feature type="repeat" description="ANK" evidence="11">
    <location>
        <begin position="574"/>
        <end position="606"/>
    </location>
</feature>
<gene>
    <name evidence="19" type="primary">UNM_SA1614</name>
</gene>
<keyword evidence="13" id="KW-0863">Zinc-finger</keyword>
<evidence type="ECO:0000256" key="14">
    <source>
        <dbReference type="SAM" id="Coils"/>
    </source>
</evidence>
<dbReference type="SMART" id="SM00105">
    <property type="entry name" value="ArfGap"/>
    <property type="match status" value="1"/>
</dbReference>
<evidence type="ECO:0000256" key="5">
    <source>
        <dbReference type="ARBA" id="ARBA00022490"/>
    </source>
</evidence>
<keyword evidence="9 11" id="KW-0040">ANK repeat</keyword>
<dbReference type="Pfam" id="PF01412">
    <property type="entry name" value="ArfGap"/>
    <property type="match status" value="1"/>
</dbReference>
<dbReference type="GO" id="GO:0005096">
    <property type="term" value="F:GTPase activator activity"/>
    <property type="evidence" value="ECO:0007669"/>
    <property type="project" value="UniProtKB-KW"/>
</dbReference>
<evidence type="ECO:0000256" key="12">
    <source>
        <dbReference type="PROSITE-ProRule" id="PRU00192"/>
    </source>
</evidence>
<dbReference type="PRINTS" id="PR00452">
    <property type="entry name" value="SH3DOMAIN"/>
</dbReference>
<dbReference type="FunFam" id="1.25.40.20:FF:000006">
    <property type="entry name" value="Arf-GAP with SH3 domain, ANK repeat and PH domain-containing protein 2"/>
    <property type="match status" value="1"/>
</dbReference>
<dbReference type="Gene3D" id="1.10.220.150">
    <property type="entry name" value="Arf GTPase activating protein"/>
    <property type="match status" value="1"/>
</dbReference>
<dbReference type="Bgee" id="ENSLACG00000018874">
    <property type="expression patterns" value="Expressed in chordate pharynx"/>
</dbReference>
<dbReference type="PANTHER" id="PTHR45854:SF5">
    <property type="entry name" value="ARF-GAP WITH SH3 DOMAIN, ANK REPEAT AND PH DOMAIN-CONTAINING PROTEIN 1-LIKE"/>
    <property type="match status" value="1"/>
</dbReference>
<reference evidence="19" key="3">
    <citation type="submission" date="2025-09" db="UniProtKB">
        <authorList>
            <consortium name="Ensembl"/>
        </authorList>
    </citation>
    <scope>IDENTIFICATION</scope>
</reference>
<dbReference type="InterPro" id="IPR037844">
    <property type="entry name" value="PH_ASAP"/>
</dbReference>
<dbReference type="InterPro" id="IPR036770">
    <property type="entry name" value="Ankyrin_rpt-contain_sf"/>
</dbReference>
<dbReference type="Gene3D" id="2.30.30.40">
    <property type="entry name" value="SH3 Domains"/>
    <property type="match status" value="1"/>
</dbReference>
<dbReference type="PROSITE" id="PS50002">
    <property type="entry name" value="SH3"/>
    <property type="match status" value="1"/>
</dbReference>
<keyword evidence="10" id="KW-0472">Membrane</keyword>
<dbReference type="EMBL" id="AFYH01003976">
    <property type="status" value="NOT_ANNOTATED_CDS"/>
    <property type="molecule type" value="Genomic_DNA"/>
</dbReference>
<dbReference type="InterPro" id="IPR001164">
    <property type="entry name" value="ArfGAP_dom"/>
</dbReference>
<dbReference type="EMBL" id="AFYH01003977">
    <property type="status" value="NOT_ANNOTATED_CDS"/>
    <property type="molecule type" value="Genomic_DNA"/>
</dbReference>
<dbReference type="FunCoup" id="H3BHV8">
    <property type="interactions" value="1459"/>
</dbReference>
<feature type="domain" description="PH" evidence="17">
    <location>
        <begin position="262"/>
        <end position="354"/>
    </location>
</feature>
<evidence type="ECO:0000256" key="11">
    <source>
        <dbReference type="PROSITE-ProRule" id="PRU00023"/>
    </source>
</evidence>
<dbReference type="FunFam" id="1.20.1270.60:FF:000036">
    <property type="entry name" value="Arf-GAP with SH3 domain, ANK repeat and PH domain-containing protein 3"/>
    <property type="match status" value="1"/>
</dbReference>
<dbReference type="Ensembl" id="ENSLACT00000021620.1">
    <property type="protein sequence ID" value="ENSLACP00000021479.1"/>
    <property type="gene ID" value="ENSLACG00000018874.1"/>
</dbReference>
<dbReference type="SUPFAM" id="SSF103657">
    <property type="entry name" value="BAR/IMD domain-like"/>
    <property type="match status" value="1"/>
</dbReference>
<sequence length="1064" mass="120922">SLDLDRSVLQKMKKDAKAKYSSGQNYIQNLENYIAAMEKLAINFQKNGDQELADAFDTFAEFSRELLTPMNSLLQNMLHNINFFLESLVKGDLKEVKGDLKKPFDKAWKDYENKFTKIEKEKRELAKQYGMVRNEVMGGEIAEELEKERRMFQLQMCEYLIKVNEIKTKKGVDLLQNFIKHYYSQCNFFQECLKTTEKLNQQIEKLAAQLYSIKQKQDEEKKQLCSLRDQLRPTLQFDQKEESLSRQSGYSMHQLQGNKQFGTERSGYLYKKSDGLRKVWQKRKCGIKNCFLTISHGTPNRPPAKLNLLTCQVKPSLEDKKCFDLISHNRTYHFLAEDELECIAWISVLTNSKEEALNMAFQQERPSGENSIEELTKSITEDIKRMPGNSVCCDCGAPDPSWVSTNLGILICIECSGTHREMGTHHSRIQSLLLDKLGTSELLLAKNVGNSGFNDIVEANLLNQSFKPTAHSDMVFRKDYIITKYVDWKFAKQSSSSPASRLKELQDAVISKDIFALIQAFAEKVDLSEPLPKSAQEPGETALHLAVVLADRTSLHIVDFLVQNSGNLEKQTMKGNTALHYCCLYNKTECLKLLLKAKASSVVRNEEGQTALDIARRMNYSLCEELIAQALKNQFNMHSHVEYEWRLRQEDMYESDDDLDEKFGPVKKERITRPYSCYQTPCTPLQANAGVFPKQAGVVPQEKRRDQYTASSTPSRSIDLQPTSQPHFAVPPVPPRNPIKAPSVPPPPPPTSVGTSESKAKQRILPPPLTHTHKRTLSEPTPSIPHSPLQHRNISLVYIFLSDCGSPAASKSPVTFEGSFQRSWFKTTTTNTVPKLLKSFNAKMTINLKKKKKNLKWKKKTPNKKVILGSPKLPNLHVLPEMPENAPCFLYPAPNSLQTSRRPKEMCPLDALILKPPKLKKCLPPVPNIYPIPCKPSVTDFRKREETTYSIPTSARSVTCEKTITSNLNSPSPRSSISDCFEFSATQSVPLPLPRKMGTGKMKFRRVRAVYDCKADHNDELTFQEGEVIVVIGEEDIEWWMGYIEGQPHRKGVFPASFVHVLSD</sequence>
<dbReference type="Gene3D" id="1.25.40.950">
    <property type="match status" value="1"/>
</dbReference>
<protein>
    <submittedName>
        <fullName evidence="19">Un-named sa1614</fullName>
    </submittedName>
</protein>
<dbReference type="GO" id="GO:0016020">
    <property type="term" value="C:membrane"/>
    <property type="evidence" value="ECO:0007669"/>
    <property type="project" value="UniProtKB-SubCell"/>
</dbReference>
<keyword evidence="8" id="KW-0862">Zinc</keyword>
<comment type="subcellular location">
    <subcellularLocation>
        <location evidence="2">Cytoplasm</location>
    </subcellularLocation>
    <subcellularLocation>
        <location evidence="1">Membrane</location>
    </subcellularLocation>
</comment>
<dbReference type="GO" id="GO:0008270">
    <property type="term" value="F:zinc ion binding"/>
    <property type="evidence" value="ECO:0007669"/>
    <property type="project" value="UniProtKB-KW"/>
</dbReference>
<dbReference type="Proteomes" id="UP000008672">
    <property type="component" value="Unassembled WGS sequence"/>
</dbReference>
<evidence type="ECO:0000313" key="19">
    <source>
        <dbReference type="Ensembl" id="ENSLACP00000021479.1"/>
    </source>
</evidence>
<dbReference type="EMBL" id="AFYH01003973">
    <property type="status" value="NOT_ANNOTATED_CDS"/>
    <property type="molecule type" value="Genomic_DNA"/>
</dbReference>
<dbReference type="Pfam" id="PF16746">
    <property type="entry name" value="BAR_3"/>
    <property type="match status" value="1"/>
</dbReference>
<keyword evidence="7" id="KW-0677">Repeat</keyword>
<feature type="domain" description="Arf-GAP" evidence="18">
    <location>
        <begin position="377"/>
        <end position="498"/>
    </location>
</feature>
<keyword evidence="14" id="KW-0175">Coiled coil</keyword>
<feature type="compositionally biased region" description="Polar residues" evidence="15">
    <location>
        <begin position="708"/>
        <end position="726"/>
    </location>
</feature>
<dbReference type="GeneTree" id="ENSGT00940000165482"/>
<dbReference type="GO" id="GO:0005737">
    <property type="term" value="C:cytoplasm"/>
    <property type="evidence" value="ECO:0007669"/>
    <property type="project" value="UniProtKB-SubCell"/>
</dbReference>
<dbReference type="eggNOG" id="KOG0521">
    <property type="taxonomic scope" value="Eukaryota"/>
</dbReference>
<dbReference type="SUPFAM" id="SSF57863">
    <property type="entry name" value="ArfGap/RecO-like zinc finger"/>
    <property type="match status" value="1"/>
</dbReference>
<evidence type="ECO:0000256" key="10">
    <source>
        <dbReference type="ARBA" id="ARBA00023136"/>
    </source>
</evidence>
<keyword evidence="20" id="KW-1185">Reference proteome</keyword>
<dbReference type="InterPro" id="IPR035836">
    <property type="entry name" value="ASAP1-like_SH3"/>
</dbReference>
<dbReference type="SMART" id="SM00248">
    <property type="entry name" value="ANK"/>
    <property type="match status" value="2"/>
</dbReference>
<proteinExistence type="predicted"/>
<dbReference type="InterPro" id="IPR036028">
    <property type="entry name" value="SH3-like_dom_sf"/>
</dbReference>
<dbReference type="EMBL" id="AFYH01003975">
    <property type="status" value="NOT_ANNOTATED_CDS"/>
    <property type="molecule type" value="Genomic_DNA"/>
</dbReference>
<dbReference type="InParanoid" id="H3BHV8"/>
<dbReference type="InterPro" id="IPR004148">
    <property type="entry name" value="BAR_dom"/>
</dbReference>
<dbReference type="InterPro" id="IPR027267">
    <property type="entry name" value="AH/BAR_dom_sf"/>
</dbReference>
<dbReference type="SMART" id="SM00233">
    <property type="entry name" value="PH"/>
    <property type="match status" value="1"/>
</dbReference>
<dbReference type="FunFam" id="2.30.30.40:FF:000012">
    <property type="entry name" value="Arf-GAP with SH3 domain, ANK repeat and PH domain-containing protein 2"/>
    <property type="match status" value="1"/>
</dbReference>
<dbReference type="EMBL" id="AFYH01003974">
    <property type="status" value="NOT_ANNOTATED_CDS"/>
    <property type="molecule type" value="Genomic_DNA"/>
</dbReference>
<evidence type="ECO:0000256" key="8">
    <source>
        <dbReference type="ARBA" id="ARBA00022833"/>
    </source>
</evidence>
<dbReference type="InterPro" id="IPR011993">
    <property type="entry name" value="PH-like_dom_sf"/>
</dbReference>
<dbReference type="PROSITE" id="PS50003">
    <property type="entry name" value="PH_DOMAIN"/>
    <property type="match status" value="1"/>
</dbReference>
<feature type="coiled-coil region" evidence="14">
    <location>
        <begin position="189"/>
        <end position="216"/>
    </location>
</feature>
<evidence type="ECO:0000259" key="16">
    <source>
        <dbReference type="PROSITE" id="PS50002"/>
    </source>
</evidence>
<dbReference type="SUPFAM" id="SSF50044">
    <property type="entry name" value="SH3-domain"/>
    <property type="match status" value="1"/>
</dbReference>
<evidence type="ECO:0000256" key="2">
    <source>
        <dbReference type="ARBA" id="ARBA00004496"/>
    </source>
</evidence>
<dbReference type="PROSITE" id="PS50088">
    <property type="entry name" value="ANK_REPEAT"/>
    <property type="match status" value="2"/>
</dbReference>
<keyword evidence="4" id="KW-0343">GTPase activation</keyword>
<organism evidence="19 20">
    <name type="scientific">Latimeria chalumnae</name>
    <name type="common">Coelacanth</name>
    <dbReference type="NCBI Taxonomy" id="7897"/>
    <lineage>
        <taxon>Eukaryota</taxon>
        <taxon>Metazoa</taxon>
        <taxon>Chordata</taxon>
        <taxon>Craniata</taxon>
        <taxon>Vertebrata</taxon>
        <taxon>Euteleostomi</taxon>
        <taxon>Coelacanthiformes</taxon>
        <taxon>Coelacanthidae</taxon>
        <taxon>Latimeria</taxon>
    </lineage>
</organism>
<dbReference type="STRING" id="7897.ENSLACP00000021479"/>
<feature type="region of interest" description="Disordered" evidence="15">
    <location>
        <begin position="697"/>
        <end position="788"/>
    </location>
</feature>